<name>A0A175RHX5_9MICO</name>
<organism evidence="3 4">
    <name type="scientific">Curtobacterium luteum</name>
    <dbReference type="NCBI Taxonomy" id="33881"/>
    <lineage>
        <taxon>Bacteria</taxon>
        <taxon>Bacillati</taxon>
        <taxon>Actinomycetota</taxon>
        <taxon>Actinomycetes</taxon>
        <taxon>Micrococcales</taxon>
        <taxon>Microbacteriaceae</taxon>
        <taxon>Curtobacterium</taxon>
    </lineage>
</organism>
<dbReference type="GO" id="GO:0003824">
    <property type="term" value="F:catalytic activity"/>
    <property type="evidence" value="ECO:0007669"/>
    <property type="project" value="InterPro"/>
</dbReference>
<dbReference type="Proteomes" id="UP000078252">
    <property type="component" value="Unassembled WGS sequence"/>
</dbReference>
<dbReference type="Pfam" id="PF03372">
    <property type="entry name" value="Exo_endo_phos"/>
    <property type="match status" value="1"/>
</dbReference>
<dbReference type="Gene3D" id="3.60.10.10">
    <property type="entry name" value="Endonuclease/exonuclease/phosphatase"/>
    <property type="match status" value="1"/>
</dbReference>
<keyword evidence="1" id="KW-0472">Membrane</keyword>
<dbReference type="PATRIC" id="fig|33881.3.peg.3294"/>
<evidence type="ECO:0000259" key="2">
    <source>
        <dbReference type="Pfam" id="PF03372"/>
    </source>
</evidence>
<evidence type="ECO:0000313" key="3">
    <source>
        <dbReference type="EMBL" id="KTR03306.1"/>
    </source>
</evidence>
<evidence type="ECO:0000256" key="1">
    <source>
        <dbReference type="SAM" id="Phobius"/>
    </source>
</evidence>
<feature type="domain" description="Endonuclease/exonuclease/phosphatase" evidence="2">
    <location>
        <begin position="105"/>
        <end position="297"/>
    </location>
</feature>
<proteinExistence type="predicted"/>
<reference evidence="3 4" key="1">
    <citation type="journal article" date="2016" name="Front. Microbiol.">
        <title>Genomic Resource of Rice Seed Associated Bacteria.</title>
        <authorList>
            <person name="Midha S."/>
            <person name="Bansal K."/>
            <person name="Sharma S."/>
            <person name="Kumar N."/>
            <person name="Patil P.P."/>
            <person name="Chaudhry V."/>
            <person name="Patil P.B."/>
        </authorList>
    </citation>
    <scope>NUCLEOTIDE SEQUENCE [LARGE SCALE GENOMIC DNA]</scope>
    <source>
        <strain evidence="3 4">NS184</strain>
    </source>
</reference>
<dbReference type="InterPro" id="IPR005135">
    <property type="entry name" value="Endo/exonuclease/phosphatase"/>
</dbReference>
<keyword evidence="1" id="KW-1133">Transmembrane helix</keyword>
<feature type="transmembrane region" description="Helical" evidence="1">
    <location>
        <begin position="44"/>
        <end position="65"/>
    </location>
</feature>
<dbReference type="SUPFAM" id="SSF56219">
    <property type="entry name" value="DNase I-like"/>
    <property type="match status" value="1"/>
</dbReference>
<dbReference type="RefSeq" id="WP_058726740.1">
    <property type="nucleotide sequence ID" value="NZ_LDQC01000085.1"/>
</dbReference>
<feature type="transmembrane region" description="Helical" evidence="1">
    <location>
        <begin position="72"/>
        <end position="92"/>
    </location>
</feature>
<evidence type="ECO:0000313" key="4">
    <source>
        <dbReference type="Proteomes" id="UP000078252"/>
    </source>
</evidence>
<dbReference type="AlphaFoldDB" id="A0A175RHX5"/>
<dbReference type="OrthoDB" id="4316587at2"/>
<dbReference type="STRING" id="33881.NS184_14140"/>
<sequence>MSLRSRSRNPGRTAVVAVVGAALVVGVVVLLAPRVLDVLGSPGSAIGSLLPWMGVLLVPVAGLALGTRSKRLAVLSVAYAAAWSVAVLPGVLAPAATGEPQLTVATQNLEATNEDPAATAEAIAARHPDVIALEELTADSGEAVQTALADAYPHHYRVGSVGVWSRTTLSDGEPLTLGLGWARSLRVTVDTAIGDVRLYVVHVDSLRLETEDARPTMLRSLTSEVRDDPAERLVVAGDFNGGASDPLMAPLRAELSEGGGFGFTWPAQMPVVRLDHVFVRGLGTVSTSVLPANGSDHRAVLARLRAA</sequence>
<keyword evidence="1" id="KW-0812">Transmembrane</keyword>
<protein>
    <recommendedName>
        <fullName evidence="2">Endonuclease/exonuclease/phosphatase domain-containing protein</fullName>
    </recommendedName>
</protein>
<dbReference type="InterPro" id="IPR036691">
    <property type="entry name" value="Endo/exonu/phosph_ase_sf"/>
</dbReference>
<gene>
    <name evidence="3" type="ORF">NS184_14140</name>
</gene>
<comment type="caution">
    <text evidence="3">The sequence shown here is derived from an EMBL/GenBank/DDBJ whole genome shotgun (WGS) entry which is preliminary data.</text>
</comment>
<feature type="transmembrane region" description="Helical" evidence="1">
    <location>
        <begin position="12"/>
        <end position="32"/>
    </location>
</feature>
<accession>A0A175RHX5</accession>
<dbReference type="EMBL" id="LDQC01000085">
    <property type="protein sequence ID" value="KTR03306.1"/>
    <property type="molecule type" value="Genomic_DNA"/>
</dbReference>